<dbReference type="HOGENOM" id="CLU_2081686_0_0_11"/>
<dbReference type="KEGG" id="ksk:KSE_59650"/>
<evidence type="ECO:0000313" key="1">
    <source>
        <dbReference type="EMBL" id="BAJ31735.1"/>
    </source>
</evidence>
<keyword evidence="2" id="KW-1185">Reference proteome</keyword>
<dbReference type="PATRIC" id="fig|452652.3.peg.5973"/>
<name>E4N0Q1_KITSK</name>
<dbReference type="AlphaFoldDB" id="E4N0Q1"/>
<dbReference type="EMBL" id="AP010968">
    <property type="protein sequence ID" value="BAJ31735.1"/>
    <property type="molecule type" value="Genomic_DNA"/>
</dbReference>
<dbReference type="Proteomes" id="UP000007076">
    <property type="component" value="Chromosome"/>
</dbReference>
<protein>
    <submittedName>
        <fullName evidence="1">Uncharacterized protein</fullName>
    </submittedName>
</protein>
<sequence>MGEVAADRSGVLWSGRLGRAVAELREEQDGRRVLRIGDRSAVVDGRTGIRHRTGRLLLSRRVTLTRDGRTVLTHRYRLPWRLQLCLFLDPAYDRWTAEEDDPGLVLVSLLGGTDDWQ</sequence>
<evidence type="ECO:0000313" key="2">
    <source>
        <dbReference type="Proteomes" id="UP000007076"/>
    </source>
</evidence>
<organism evidence="1 2">
    <name type="scientific">Kitasatospora setae (strain ATCC 33774 / DSM 43861 / JCM 3304 / KCC A-0304 / NBRC 14216 / KM-6054)</name>
    <name type="common">Streptomyces setae</name>
    <dbReference type="NCBI Taxonomy" id="452652"/>
    <lineage>
        <taxon>Bacteria</taxon>
        <taxon>Bacillati</taxon>
        <taxon>Actinomycetota</taxon>
        <taxon>Actinomycetes</taxon>
        <taxon>Kitasatosporales</taxon>
        <taxon>Streptomycetaceae</taxon>
        <taxon>Kitasatospora</taxon>
    </lineage>
</organism>
<dbReference type="eggNOG" id="ENOG50325SM">
    <property type="taxonomic scope" value="Bacteria"/>
</dbReference>
<gene>
    <name evidence="1" type="ordered locus">KSE_59650</name>
</gene>
<proteinExistence type="predicted"/>
<accession>E4N0Q1</accession>
<dbReference type="STRING" id="452652.KSE_59650"/>
<reference evidence="1 2" key="1">
    <citation type="journal article" date="2010" name="DNA Res.">
        <title>Genome sequence of Kitasatospora setae NBRC 14216T: an evolutionary snapshot of the family Streptomycetaceae.</title>
        <authorList>
            <person name="Ichikawa N."/>
            <person name="Oguchi A."/>
            <person name="Ikeda H."/>
            <person name="Ishikawa J."/>
            <person name="Kitani S."/>
            <person name="Watanabe Y."/>
            <person name="Nakamura S."/>
            <person name="Katano Y."/>
            <person name="Kishi E."/>
            <person name="Sasagawa M."/>
            <person name="Ankai A."/>
            <person name="Fukui S."/>
            <person name="Hashimoto Y."/>
            <person name="Kamata S."/>
            <person name="Otoguro M."/>
            <person name="Tanikawa S."/>
            <person name="Nihira T."/>
            <person name="Horinouchi S."/>
            <person name="Ohnishi Y."/>
            <person name="Hayakawa M."/>
            <person name="Kuzuyama T."/>
            <person name="Arisawa A."/>
            <person name="Nomoto F."/>
            <person name="Miura H."/>
            <person name="Takahashi Y."/>
            <person name="Fujita N."/>
        </authorList>
    </citation>
    <scope>NUCLEOTIDE SEQUENCE [LARGE SCALE GENOMIC DNA]</scope>
    <source>
        <strain evidence="2">ATCC 33774 / DSM 43861 / JCM 3304 / KCC A-0304 / NBRC 14216 / KM-6054</strain>
    </source>
</reference>